<dbReference type="Gene3D" id="3.30.450.90">
    <property type="match status" value="1"/>
</dbReference>
<gene>
    <name evidence="5" type="ORF">CBF37_03115</name>
</gene>
<dbReference type="Pfam" id="PF00437">
    <property type="entry name" value="T2SSE"/>
    <property type="match status" value="1"/>
</dbReference>
<sequence>MARRIILQGEKQRISDIYVLPAGKEEYQISFRYHQQTSLYQKLSVEEGERLILYFKYLGGMDVSEKRRVQVGSGKIKLTEKHQCRIRLSTVADFMNRETLVIRLLYDWSKKADLKYLLPNQRQQIKRAVGLNGLYLFSGPTGAGKSTTMYLLAKHLQRVDGKQVITIEDPVEIEDTQFLQCQVNEAIGLTYFELIKVCLRHRPDLLIIGEIRDKVTAEMAIRAALTGHLVFSTVHAKDKHHVVDRLVDLGVSKLELTECLRGIIYQELIKMKDLSYAVLYDMTFDGVEVANWEKSLQQAYDLGKITQKTQTRYLV</sequence>
<dbReference type="InterPro" id="IPR027417">
    <property type="entry name" value="P-loop_NTPase"/>
</dbReference>
<evidence type="ECO:0000256" key="2">
    <source>
        <dbReference type="ARBA" id="ARBA00022741"/>
    </source>
</evidence>
<dbReference type="GO" id="GO:0005524">
    <property type="term" value="F:ATP binding"/>
    <property type="evidence" value="ECO:0007669"/>
    <property type="project" value="UniProtKB-KW"/>
</dbReference>
<comment type="similarity">
    <text evidence="1">Belongs to the GSP E family.</text>
</comment>
<proteinExistence type="inferred from homology"/>
<evidence type="ECO:0000313" key="5">
    <source>
        <dbReference type="EMBL" id="RST99876.1"/>
    </source>
</evidence>
<dbReference type="PANTHER" id="PTHR30258:SF2">
    <property type="entry name" value="COMG OPERON PROTEIN 1"/>
    <property type="match status" value="1"/>
</dbReference>
<dbReference type="SMART" id="SM00382">
    <property type="entry name" value="AAA"/>
    <property type="match status" value="1"/>
</dbReference>
<protein>
    <recommendedName>
        <fullName evidence="4">Bacterial type II secretion system protein E domain-containing protein</fullName>
    </recommendedName>
</protein>
<dbReference type="EMBL" id="NGJS01000003">
    <property type="protein sequence ID" value="RST99876.1"/>
    <property type="molecule type" value="Genomic_DNA"/>
</dbReference>
<evidence type="ECO:0000256" key="1">
    <source>
        <dbReference type="ARBA" id="ARBA00006611"/>
    </source>
</evidence>
<keyword evidence="6" id="KW-1185">Reference proteome</keyword>
<keyword evidence="2" id="KW-0547">Nucleotide-binding</keyword>
<dbReference type="PROSITE" id="PS00662">
    <property type="entry name" value="T2SP_E"/>
    <property type="match status" value="1"/>
</dbReference>
<comment type="caution">
    <text evidence="5">The sequence shown here is derived from an EMBL/GenBank/DDBJ whole genome shotgun (WGS) entry which is preliminary data.</text>
</comment>
<dbReference type="CDD" id="cd01129">
    <property type="entry name" value="PulE-GspE-like"/>
    <property type="match status" value="1"/>
</dbReference>
<evidence type="ECO:0000259" key="4">
    <source>
        <dbReference type="PROSITE" id="PS00662"/>
    </source>
</evidence>
<dbReference type="GO" id="GO:0016887">
    <property type="term" value="F:ATP hydrolysis activity"/>
    <property type="evidence" value="ECO:0007669"/>
    <property type="project" value="TreeGrafter"/>
</dbReference>
<dbReference type="Gene3D" id="3.40.50.300">
    <property type="entry name" value="P-loop containing nucleotide triphosphate hydrolases"/>
    <property type="match status" value="1"/>
</dbReference>
<keyword evidence="3" id="KW-0067">ATP-binding</keyword>
<dbReference type="Proteomes" id="UP000287857">
    <property type="component" value="Unassembled WGS sequence"/>
</dbReference>
<dbReference type="PANTHER" id="PTHR30258">
    <property type="entry name" value="TYPE II SECRETION SYSTEM PROTEIN GSPE-RELATED"/>
    <property type="match status" value="1"/>
</dbReference>
<organism evidence="5 6">
    <name type="scientific">Vagococcus vulneris</name>
    <dbReference type="NCBI Taxonomy" id="1977869"/>
    <lineage>
        <taxon>Bacteria</taxon>
        <taxon>Bacillati</taxon>
        <taxon>Bacillota</taxon>
        <taxon>Bacilli</taxon>
        <taxon>Lactobacillales</taxon>
        <taxon>Enterococcaceae</taxon>
        <taxon>Vagococcus</taxon>
    </lineage>
</organism>
<reference evidence="5 6" key="1">
    <citation type="submission" date="2017-05" db="EMBL/GenBank/DDBJ databases">
        <title>Vagococcus spp. assemblies.</title>
        <authorList>
            <person name="Gulvik C.A."/>
        </authorList>
    </citation>
    <scope>NUCLEOTIDE SEQUENCE [LARGE SCALE GENOMIC DNA]</scope>
    <source>
        <strain evidence="5 6">SS1995</strain>
    </source>
</reference>
<dbReference type="NCBIfam" id="NF041000">
    <property type="entry name" value="ATPase_ComGA"/>
    <property type="match status" value="1"/>
</dbReference>
<dbReference type="InterPro" id="IPR003593">
    <property type="entry name" value="AAA+_ATPase"/>
</dbReference>
<feature type="domain" description="Bacterial type II secretion system protein E" evidence="4">
    <location>
        <begin position="199"/>
        <end position="213"/>
    </location>
</feature>
<dbReference type="InterPro" id="IPR047667">
    <property type="entry name" value="ATPase_ComGA"/>
</dbReference>
<dbReference type="SUPFAM" id="SSF52540">
    <property type="entry name" value="P-loop containing nucleoside triphosphate hydrolases"/>
    <property type="match status" value="1"/>
</dbReference>
<dbReference type="GO" id="GO:0005886">
    <property type="term" value="C:plasma membrane"/>
    <property type="evidence" value="ECO:0007669"/>
    <property type="project" value="TreeGrafter"/>
</dbReference>
<accession>A0A430A0N4</accession>
<evidence type="ECO:0000256" key="3">
    <source>
        <dbReference type="ARBA" id="ARBA00022840"/>
    </source>
</evidence>
<name>A0A430A0N4_9ENTE</name>
<dbReference type="AlphaFoldDB" id="A0A430A0N4"/>
<dbReference type="InterPro" id="IPR001482">
    <property type="entry name" value="T2SS/T4SS_dom"/>
</dbReference>
<evidence type="ECO:0000313" key="6">
    <source>
        <dbReference type="Proteomes" id="UP000287857"/>
    </source>
</evidence>